<dbReference type="Pfam" id="PF00226">
    <property type="entry name" value="DnaJ"/>
    <property type="match status" value="1"/>
</dbReference>
<dbReference type="GO" id="GO:0051082">
    <property type="term" value="F:unfolded protein binding"/>
    <property type="evidence" value="ECO:0007669"/>
    <property type="project" value="TreeGrafter"/>
</dbReference>
<keyword evidence="2" id="KW-1185">Reference proteome</keyword>
<dbReference type="WBParaSite" id="TCONS_00009045.p1">
    <property type="protein sequence ID" value="TCONS_00009045.p1"/>
    <property type="gene ID" value="XLOC_006896"/>
</dbReference>
<dbReference type="PROSITE" id="PS50076">
    <property type="entry name" value="DNAJ_2"/>
    <property type="match status" value="1"/>
</dbReference>
<reference evidence="3" key="1">
    <citation type="submission" date="2015-08" db="UniProtKB">
        <authorList>
            <consortium name="WormBaseParasite"/>
        </authorList>
    </citation>
    <scope>IDENTIFICATION</scope>
</reference>
<evidence type="ECO:0000313" key="4">
    <source>
        <dbReference type="WBParaSite" id="TCONS_00009045.p1"/>
    </source>
</evidence>
<dbReference type="WBParaSite" id="SSTP_0000209300.1">
    <property type="protein sequence ID" value="SSTP_0000209300.1"/>
    <property type="gene ID" value="SSTP_0000209300"/>
</dbReference>
<evidence type="ECO:0000259" key="1">
    <source>
        <dbReference type="PROSITE" id="PS50076"/>
    </source>
</evidence>
<dbReference type="SUPFAM" id="SSF46565">
    <property type="entry name" value="Chaperone J-domain"/>
    <property type="match status" value="1"/>
</dbReference>
<proteinExistence type="predicted"/>
<name>A0A0K0DXX9_STRER</name>
<dbReference type="GO" id="GO:0051087">
    <property type="term" value="F:protein-folding chaperone binding"/>
    <property type="evidence" value="ECO:0007669"/>
    <property type="project" value="TreeGrafter"/>
</dbReference>
<dbReference type="CDD" id="cd06257">
    <property type="entry name" value="DnaJ"/>
    <property type="match status" value="1"/>
</dbReference>
<dbReference type="PANTHER" id="PTHR43948:SF10">
    <property type="entry name" value="MRJ, ISOFORM E"/>
    <property type="match status" value="1"/>
</dbReference>
<dbReference type="AlphaFoldDB" id="A0A0K0DXX9"/>
<organism evidence="3">
    <name type="scientific">Strongyloides stercoralis</name>
    <name type="common">Threadworm</name>
    <dbReference type="NCBI Taxonomy" id="6248"/>
    <lineage>
        <taxon>Eukaryota</taxon>
        <taxon>Metazoa</taxon>
        <taxon>Ecdysozoa</taxon>
        <taxon>Nematoda</taxon>
        <taxon>Chromadorea</taxon>
        <taxon>Rhabditida</taxon>
        <taxon>Tylenchina</taxon>
        <taxon>Panagrolaimomorpha</taxon>
        <taxon>Strongyloidoidea</taxon>
        <taxon>Strongyloididae</taxon>
        <taxon>Strongyloides</taxon>
    </lineage>
</organism>
<accession>A0A0K0DXX9</accession>
<protein>
    <submittedName>
        <fullName evidence="3 4">J domain-containing protein</fullName>
    </submittedName>
</protein>
<dbReference type="PANTHER" id="PTHR43948">
    <property type="entry name" value="DNAJ HOMOLOG SUBFAMILY B"/>
    <property type="match status" value="1"/>
</dbReference>
<dbReference type="PRINTS" id="PR00625">
    <property type="entry name" value="JDOMAIN"/>
</dbReference>
<dbReference type="GO" id="GO:0044183">
    <property type="term" value="F:protein folding chaperone"/>
    <property type="evidence" value="ECO:0007669"/>
    <property type="project" value="TreeGrafter"/>
</dbReference>
<dbReference type="SMART" id="SM00271">
    <property type="entry name" value="DnaJ"/>
    <property type="match status" value="1"/>
</dbReference>
<feature type="domain" description="J" evidence="1">
    <location>
        <begin position="6"/>
        <end position="68"/>
    </location>
</feature>
<evidence type="ECO:0000313" key="3">
    <source>
        <dbReference type="WBParaSite" id="SSTP_0000209300.1"/>
    </source>
</evidence>
<sequence length="225" mass="25683">MPQEKTHYTILGVSEEATQDEIKKAYKKLALKYHPDKNPSGEYRFKKISNAYKVLSDPKKKQDYDTSLRRTEEDTDDDTSIINMNFSYQSTPGSMSSFSFTSTSGFNPFGNTGFNNFGRVSRGRENFHPDINDLLSEFFSNSPFGPELHFFNSSSRQFGNSGFNNDVIDQFFGTFSPSSRSRHGNTNHPFGGFNLLRNNAFPDPFGSDINSFIEQFFMGDMFPRF</sequence>
<dbReference type="STRING" id="6248.A0A0K0DXX9"/>
<dbReference type="InterPro" id="IPR001623">
    <property type="entry name" value="DnaJ_domain"/>
</dbReference>
<dbReference type="GO" id="GO:0005737">
    <property type="term" value="C:cytoplasm"/>
    <property type="evidence" value="ECO:0007669"/>
    <property type="project" value="TreeGrafter"/>
</dbReference>
<dbReference type="Gene3D" id="1.10.287.110">
    <property type="entry name" value="DnaJ domain"/>
    <property type="match status" value="1"/>
</dbReference>
<dbReference type="InterPro" id="IPR036869">
    <property type="entry name" value="J_dom_sf"/>
</dbReference>
<evidence type="ECO:0000313" key="2">
    <source>
        <dbReference type="Proteomes" id="UP000035681"/>
    </source>
</evidence>
<dbReference type="Proteomes" id="UP000035681">
    <property type="component" value="Unplaced"/>
</dbReference>